<reference evidence="4 5" key="1">
    <citation type="submission" date="2018-06" db="EMBL/GenBank/DDBJ databases">
        <title>WGS assembly of Brassica rapa FPsc.</title>
        <authorList>
            <person name="Bowman J."/>
            <person name="Kohchi T."/>
            <person name="Yamato K."/>
            <person name="Jenkins J."/>
            <person name="Shu S."/>
            <person name="Ishizaki K."/>
            <person name="Yamaoka S."/>
            <person name="Nishihama R."/>
            <person name="Nakamura Y."/>
            <person name="Berger F."/>
            <person name="Adam C."/>
            <person name="Aki S."/>
            <person name="Althoff F."/>
            <person name="Araki T."/>
            <person name="Arteaga-Vazquez M."/>
            <person name="Balasubrmanian S."/>
            <person name="Bauer D."/>
            <person name="Boehm C."/>
            <person name="Briginshaw L."/>
            <person name="Caballero-Perez J."/>
            <person name="Catarino B."/>
            <person name="Chen F."/>
            <person name="Chiyoda S."/>
            <person name="Chovatia M."/>
            <person name="Davies K."/>
            <person name="Delmans M."/>
            <person name="Demura T."/>
            <person name="Dierschke T."/>
            <person name="Dolan L."/>
            <person name="Dorantes-Acosta A."/>
            <person name="Eklund D."/>
            <person name="Florent S."/>
            <person name="Flores-Sandoval E."/>
            <person name="Fujiyama A."/>
            <person name="Fukuzawa H."/>
            <person name="Galik B."/>
            <person name="Grimanelli D."/>
            <person name="Grimwood J."/>
            <person name="Grossniklaus U."/>
            <person name="Hamada T."/>
            <person name="Haseloff J."/>
            <person name="Hetherington A."/>
            <person name="Higo A."/>
            <person name="Hirakawa Y."/>
            <person name="Hundley H."/>
            <person name="Ikeda Y."/>
            <person name="Inoue K."/>
            <person name="Inoue S."/>
            <person name="Ishida S."/>
            <person name="Jia Q."/>
            <person name="Kakita M."/>
            <person name="Kanazawa T."/>
            <person name="Kawai Y."/>
            <person name="Kawashima T."/>
            <person name="Kennedy M."/>
            <person name="Kinose K."/>
            <person name="Kinoshita T."/>
            <person name="Kohara Y."/>
            <person name="Koide E."/>
            <person name="Komatsu K."/>
            <person name="Kopischke S."/>
            <person name="Kubo M."/>
            <person name="Kyozuka J."/>
            <person name="Lagercrantz U."/>
            <person name="Lin S."/>
            <person name="Lindquist E."/>
            <person name="Lipzen A."/>
            <person name="Lu C."/>
            <person name="Luna E."/>
            <person name="Martienssen R."/>
            <person name="Minamino N."/>
            <person name="Mizutani M."/>
            <person name="Mizutani M."/>
            <person name="Mochizuki N."/>
            <person name="Monte I."/>
            <person name="Mosher R."/>
            <person name="Nagasaki H."/>
            <person name="Nakagami H."/>
            <person name="Naramoto S."/>
            <person name="Nishitani K."/>
            <person name="Ohtani M."/>
            <person name="Okamoto T."/>
            <person name="Okumura M."/>
            <person name="Phillips J."/>
            <person name="Pollak B."/>
            <person name="Reinders A."/>
            <person name="Roevekamp M."/>
            <person name="Sano R."/>
            <person name="Sawa S."/>
            <person name="Schmid M."/>
            <person name="Shirakawa M."/>
            <person name="Solano R."/>
            <person name="Spunde A."/>
            <person name="Suetsugu N."/>
            <person name="Sugano S."/>
            <person name="Sugiyama A."/>
            <person name="Sun R."/>
            <person name="Suzuki Y."/>
            <person name="Takenaka M."/>
            <person name="Takezawa D."/>
            <person name="Tomogane H."/>
            <person name="Tsuzuki M."/>
            <person name="Ueda T."/>
            <person name="Umeda M."/>
            <person name="Ward J."/>
            <person name="Watanabe Y."/>
            <person name="Yazaki K."/>
            <person name="Yokoyama R."/>
            <person name="Yoshitake Y."/>
            <person name="Yotsui I."/>
            <person name="Zachgo S."/>
            <person name="Schmutz J."/>
        </authorList>
    </citation>
    <scope>NUCLEOTIDE SEQUENCE [LARGE SCALE GENOMIC DNA]</scope>
    <source>
        <strain evidence="5">cv. B-3</strain>
    </source>
</reference>
<dbReference type="Pfam" id="PF16900">
    <property type="entry name" value="REPA_OB_2"/>
    <property type="match status" value="1"/>
</dbReference>
<dbReference type="CDD" id="cd04480">
    <property type="entry name" value="RPA1_DBD_A_like"/>
    <property type="match status" value="1"/>
</dbReference>
<dbReference type="GO" id="GO:0003677">
    <property type="term" value="F:DNA binding"/>
    <property type="evidence" value="ECO:0007669"/>
    <property type="project" value="UniProtKB-KW"/>
</dbReference>
<dbReference type="InterPro" id="IPR003871">
    <property type="entry name" value="RFA1B/D_OB_1st"/>
</dbReference>
<dbReference type="Pfam" id="PF02721">
    <property type="entry name" value="DUF223"/>
    <property type="match status" value="1"/>
</dbReference>
<dbReference type="Gene3D" id="2.40.50.140">
    <property type="entry name" value="Nucleic acid-binding proteins"/>
    <property type="match status" value="2"/>
</dbReference>
<evidence type="ECO:0000313" key="5">
    <source>
        <dbReference type="Proteomes" id="UP000264353"/>
    </source>
</evidence>
<organism evidence="4 5">
    <name type="scientific">Brassica campestris</name>
    <name type="common">Field mustard</name>
    <dbReference type="NCBI Taxonomy" id="3711"/>
    <lineage>
        <taxon>Eukaryota</taxon>
        <taxon>Viridiplantae</taxon>
        <taxon>Streptophyta</taxon>
        <taxon>Embryophyta</taxon>
        <taxon>Tracheophyta</taxon>
        <taxon>Spermatophyta</taxon>
        <taxon>Magnoliopsida</taxon>
        <taxon>eudicotyledons</taxon>
        <taxon>Gunneridae</taxon>
        <taxon>Pentapetalae</taxon>
        <taxon>rosids</taxon>
        <taxon>malvids</taxon>
        <taxon>Brassicales</taxon>
        <taxon>Brassicaceae</taxon>
        <taxon>Brassiceae</taxon>
        <taxon>Brassica</taxon>
    </lineage>
</organism>
<dbReference type="AlphaFoldDB" id="A0A398ARK0"/>
<gene>
    <name evidence="4" type="ORF">BRARA_A02214</name>
</gene>
<evidence type="ECO:0000256" key="1">
    <source>
        <dbReference type="ARBA" id="ARBA00023125"/>
    </source>
</evidence>
<sequence length="234" mass="26922">MAYMKDAFVNVKPYKTGWCIQVKLLHSWKQHTSYGGRSLEMILAGTKIHCSCKNDHMFRVERDLPLGVWHLITNFLLTNATGQYRPTNHAYKMSIIGDSKIKDSDFHCDDMFFSFASFEDVGNRSIKSHFLIVIGQVESLKDVQTVQVKQNNMKKVEFRLRDTKGETIACCLWGKYAEQIESHVQEANDPNMILVIRFAKIRFYQGEVQITNAFDASLVLINPDLPEVVTFKSM</sequence>
<evidence type="ECO:0000259" key="3">
    <source>
        <dbReference type="Pfam" id="PF16900"/>
    </source>
</evidence>
<accession>A0A398ARK0</accession>
<feature type="domain" description="Replication protein A OB" evidence="3">
    <location>
        <begin position="132"/>
        <end position="207"/>
    </location>
</feature>
<dbReference type="SUPFAM" id="SSF50249">
    <property type="entry name" value="Nucleic acid-binding proteins"/>
    <property type="match status" value="2"/>
</dbReference>
<evidence type="ECO:0000313" key="4">
    <source>
        <dbReference type="EMBL" id="RID79478.1"/>
    </source>
</evidence>
<evidence type="ECO:0000259" key="2">
    <source>
        <dbReference type="Pfam" id="PF02721"/>
    </source>
</evidence>
<protein>
    <recommendedName>
        <fullName evidence="6">DUF223 domain-containing protein</fullName>
    </recommendedName>
</protein>
<dbReference type="EMBL" id="CM010628">
    <property type="protein sequence ID" value="RID79478.1"/>
    <property type="molecule type" value="Genomic_DNA"/>
</dbReference>
<proteinExistence type="predicted"/>
<dbReference type="PANTHER" id="PTHR47165:SF4">
    <property type="entry name" value="OS03G0429900 PROTEIN"/>
    <property type="match status" value="1"/>
</dbReference>
<dbReference type="Proteomes" id="UP000264353">
    <property type="component" value="Chromosome A1"/>
</dbReference>
<dbReference type="PANTHER" id="PTHR47165">
    <property type="entry name" value="OS03G0429900 PROTEIN"/>
    <property type="match status" value="1"/>
</dbReference>
<dbReference type="CDD" id="cd04481">
    <property type="entry name" value="RPA1_DBD_B_like"/>
    <property type="match status" value="1"/>
</dbReference>
<evidence type="ECO:0008006" key="6">
    <source>
        <dbReference type="Google" id="ProtNLM"/>
    </source>
</evidence>
<name>A0A398ARK0_BRACM</name>
<keyword evidence="1" id="KW-0238">DNA-binding</keyword>
<dbReference type="InterPro" id="IPR031657">
    <property type="entry name" value="REPA_OB_2"/>
</dbReference>
<feature type="domain" description="Replication protein A 70 kDa DNA-binding subunit B/D first OB fold" evidence="2">
    <location>
        <begin position="9"/>
        <end position="102"/>
    </location>
</feature>
<dbReference type="InterPro" id="IPR012340">
    <property type="entry name" value="NA-bd_OB-fold"/>
</dbReference>